<proteinExistence type="inferred from homology"/>
<dbReference type="Pfam" id="PF00293">
    <property type="entry name" value="NUDIX"/>
    <property type="match status" value="1"/>
</dbReference>
<reference evidence="4 5" key="1">
    <citation type="submission" date="2024-08" db="EMBL/GenBank/DDBJ databases">
        <title>The draft genome of Apodemus speciosus.</title>
        <authorList>
            <person name="Nabeshima K."/>
            <person name="Suzuki S."/>
            <person name="Onuma M."/>
        </authorList>
    </citation>
    <scope>NUCLEOTIDE SEQUENCE [LARGE SCALE GENOMIC DNA]</scope>
    <source>
        <strain evidence="4">IB14-021</strain>
    </source>
</reference>
<organism evidence="4 5">
    <name type="scientific">Apodemus speciosus</name>
    <name type="common">Large Japanese field mouse</name>
    <dbReference type="NCBI Taxonomy" id="105296"/>
    <lineage>
        <taxon>Eukaryota</taxon>
        <taxon>Metazoa</taxon>
        <taxon>Chordata</taxon>
        <taxon>Craniata</taxon>
        <taxon>Vertebrata</taxon>
        <taxon>Euteleostomi</taxon>
        <taxon>Mammalia</taxon>
        <taxon>Eutheria</taxon>
        <taxon>Euarchontoglires</taxon>
        <taxon>Glires</taxon>
        <taxon>Rodentia</taxon>
        <taxon>Myomorpha</taxon>
        <taxon>Muroidea</taxon>
        <taxon>Muridae</taxon>
        <taxon>Murinae</taxon>
        <taxon>Apodemus</taxon>
    </lineage>
</organism>
<dbReference type="PROSITE" id="PS51462">
    <property type="entry name" value="NUDIX"/>
    <property type="match status" value="1"/>
</dbReference>
<comment type="caution">
    <text evidence="4">The sequence shown here is derived from an EMBL/GenBank/DDBJ whole genome shotgun (WGS) entry which is preliminary data.</text>
</comment>
<evidence type="ECO:0000313" key="5">
    <source>
        <dbReference type="Proteomes" id="UP001623349"/>
    </source>
</evidence>
<protein>
    <submittedName>
        <fullName evidence="4">Uridine diphosphate glucose pyrophosphatase NUDT14</fullName>
    </submittedName>
</protein>
<keyword evidence="2" id="KW-0378">Hydrolase</keyword>
<dbReference type="InterPro" id="IPR015797">
    <property type="entry name" value="NUDIX_hydrolase-like_dom_sf"/>
</dbReference>
<dbReference type="Gene3D" id="3.90.79.10">
    <property type="entry name" value="Nucleoside Triphosphate Pyrophosphohydrolase"/>
    <property type="match status" value="1"/>
</dbReference>
<dbReference type="PANTHER" id="PTHR11839">
    <property type="entry name" value="UDP/ADP-SUGAR PYROPHOSPHATASE"/>
    <property type="match status" value="1"/>
</dbReference>
<keyword evidence="5" id="KW-1185">Reference proteome</keyword>
<gene>
    <name evidence="4" type="ORF">APTSU1_001308300</name>
</gene>
<name>A0ABQ0FF28_APOSI</name>
<feature type="domain" description="Nudix hydrolase" evidence="3">
    <location>
        <begin position="1"/>
        <end position="166"/>
    </location>
</feature>
<dbReference type="InterPro" id="IPR000086">
    <property type="entry name" value="NUDIX_hydrolase_dom"/>
</dbReference>
<evidence type="ECO:0000313" key="4">
    <source>
        <dbReference type="EMBL" id="GAB1297847.1"/>
    </source>
</evidence>
<sequence length="182" mass="19723">MKTHDRSLVLVKQFRPGSLTAVTQDQPRELQGTLPGSAGVMVELCAGIVDQPELSLEEAACKEAWEECGYRLVPSDLRRIATYIDRTSQSPPAYYCPAYDPGVAGVGLTGSRQTMFYAEVTDAQRGGPGGGLAEEGELIEVVHLNLDDAQAFADNPDIPKTLGVIFAISWFFSQVVPHLNLQ</sequence>
<dbReference type="EMBL" id="BAAFST010000012">
    <property type="protein sequence ID" value="GAB1297847.1"/>
    <property type="molecule type" value="Genomic_DNA"/>
</dbReference>
<dbReference type="PANTHER" id="PTHR11839:SF15">
    <property type="entry name" value="URIDINE DIPHOSPHATE GLUCOSE PYROPHOSPHATASE NUDT14"/>
    <property type="match status" value="1"/>
</dbReference>
<comment type="similarity">
    <text evidence="1">Belongs to the Nudix hydrolase family.</text>
</comment>
<dbReference type="Proteomes" id="UP001623349">
    <property type="component" value="Unassembled WGS sequence"/>
</dbReference>
<evidence type="ECO:0000256" key="1">
    <source>
        <dbReference type="ARBA" id="ARBA00005582"/>
    </source>
</evidence>
<evidence type="ECO:0000259" key="3">
    <source>
        <dbReference type="PROSITE" id="PS51462"/>
    </source>
</evidence>
<accession>A0ABQ0FF28</accession>
<evidence type="ECO:0000256" key="2">
    <source>
        <dbReference type="ARBA" id="ARBA00022801"/>
    </source>
</evidence>
<dbReference type="SUPFAM" id="SSF55811">
    <property type="entry name" value="Nudix"/>
    <property type="match status" value="1"/>
</dbReference>